<dbReference type="Proteomes" id="UP000275461">
    <property type="component" value="Unassembled WGS sequence"/>
</dbReference>
<evidence type="ECO:0000256" key="5">
    <source>
        <dbReference type="ARBA" id="ARBA00022519"/>
    </source>
</evidence>
<dbReference type="EMBL" id="RCDA01000002">
    <property type="protein sequence ID" value="RLK48628.1"/>
    <property type="molecule type" value="Genomic_DNA"/>
</dbReference>
<dbReference type="Pfam" id="PF12019">
    <property type="entry name" value="GspH"/>
    <property type="match status" value="1"/>
</dbReference>
<evidence type="ECO:0000256" key="9">
    <source>
        <dbReference type="ARBA" id="ARBA00025772"/>
    </source>
</evidence>
<dbReference type="GO" id="GO:0015627">
    <property type="term" value="C:type II protein secretion system complex"/>
    <property type="evidence" value="ECO:0007669"/>
    <property type="project" value="InterPro"/>
</dbReference>
<evidence type="ECO:0000313" key="14">
    <source>
        <dbReference type="Proteomes" id="UP000275461"/>
    </source>
</evidence>
<dbReference type="RefSeq" id="WP_121442277.1">
    <property type="nucleotide sequence ID" value="NZ_RCDA01000002.1"/>
</dbReference>
<evidence type="ECO:0000256" key="10">
    <source>
        <dbReference type="ARBA" id="ARBA00030775"/>
    </source>
</evidence>
<evidence type="ECO:0000256" key="6">
    <source>
        <dbReference type="ARBA" id="ARBA00022692"/>
    </source>
</evidence>
<evidence type="ECO:0000256" key="3">
    <source>
        <dbReference type="ARBA" id="ARBA00022475"/>
    </source>
</evidence>
<gene>
    <name evidence="13" type="ORF">DFR31_1735</name>
</gene>
<proteinExistence type="inferred from homology"/>
<keyword evidence="7 11" id="KW-1133">Transmembrane helix</keyword>
<evidence type="ECO:0000256" key="4">
    <source>
        <dbReference type="ARBA" id="ARBA00022481"/>
    </source>
</evidence>
<dbReference type="GO" id="GO:0005886">
    <property type="term" value="C:plasma membrane"/>
    <property type="evidence" value="ECO:0007669"/>
    <property type="project" value="UniProtKB-SubCell"/>
</dbReference>
<feature type="domain" description="General secretion pathway GspH" evidence="12">
    <location>
        <begin position="51"/>
        <end position="181"/>
    </location>
</feature>
<evidence type="ECO:0000256" key="2">
    <source>
        <dbReference type="ARBA" id="ARBA00021549"/>
    </source>
</evidence>
<keyword evidence="8 11" id="KW-0472">Membrane</keyword>
<organism evidence="13 14">
    <name type="scientific">Alkalispirillum mobile</name>
    <dbReference type="NCBI Taxonomy" id="85925"/>
    <lineage>
        <taxon>Bacteria</taxon>
        <taxon>Pseudomonadati</taxon>
        <taxon>Pseudomonadota</taxon>
        <taxon>Gammaproteobacteria</taxon>
        <taxon>Chromatiales</taxon>
        <taxon>Ectothiorhodospiraceae</taxon>
        <taxon>Alkalispirillum</taxon>
    </lineage>
</organism>
<dbReference type="NCBIfam" id="TIGR02532">
    <property type="entry name" value="IV_pilin_GFxxxE"/>
    <property type="match status" value="1"/>
</dbReference>
<keyword evidence="14" id="KW-1185">Reference proteome</keyword>
<evidence type="ECO:0000256" key="11">
    <source>
        <dbReference type="SAM" id="Phobius"/>
    </source>
</evidence>
<dbReference type="InterPro" id="IPR022346">
    <property type="entry name" value="T2SS_GspH"/>
</dbReference>
<dbReference type="Pfam" id="PF07963">
    <property type="entry name" value="N_methyl"/>
    <property type="match status" value="1"/>
</dbReference>
<dbReference type="PROSITE" id="PS00409">
    <property type="entry name" value="PROKAR_NTER_METHYL"/>
    <property type="match status" value="1"/>
</dbReference>
<dbReference type="AlphaFoldDB" id="A0A498C7S8"/>
<accession>A0A498C7S8</accession>
<evidence type="ECO:0000256" key="7">
    <source>
        <dbReference type="ARBA" id="ARBA00022989"/>
    </source>
</evidence>
<comment type="subcellular location">
    <subcellularLocation>
        <location evidence="1">Cell inner membrane</location>
        <topology evidence="1">Single-pass membrane protein</topology>
    </subcellularLocation>
</comment>
<feature type="transmembrane region" description="Helical" evidence="11">
    <location>
        <begin position="20"/>
        <end position="38"/>
    </location>
</feature>
<reference evidence="13 14" key="1">
    <citation type="submission" date="2018-10" db="EMBL/GenBank/DDBJ databases">
        <title>Genomic Encyclopedia of Type Strains, Phase IV (KMG-IV): sequencing the most valuable type-strain genomes for metagenomic binning, comparative biology and taxonomic classification.</title>
        <authorList>
            <person name="Goeker M."/>
        </authorList>
    </citation>
    <scope>NUCLEOTIDE SEQUENCE [LARGE SCALE GENOMIC DNA]</scope>
    <source>
        <strain evidence="13 14">DSM 12769</strain>
    </source>
</reference>
<keyword evidence="4" id="KW-0488">Methylation</keyword>
<dbReference type="Gene3D" id="3.55.40.10">
    <property type="entry name" value="minor pseudopilin epsh domain"/>
    <property type="match status" value="1"/>
</dbReference>
<dbReference type="InterPro" id="IPR012902">
    <property type="entry name" value="N_methyl_site"/>
</dbReference>
<keyword evidence="3" id="KW-1003">Cell membrane</keyword>
<evidence type="ECO:0000313" key="13">
    <source>
        <dbReference type="EMBL" id="RLK48628.1"/>
    </source>
</evidence>
<comment type="similarity">
    <text evidence="9">Belongs to the GSP H family.</text>
</comment>
<evidence type="ECO:0000256" key="8">
    <source>
        <dbReference type="ARBA" id="ARBA00023136"/>
    </source>
</evidence>
<protein>
    <recommendedName>
        <fullName evidence="2">Type II secretion system protein H</fullName>
    </recommendedName>
    <alternativeName>
        <fullName evidence="10">General secretion pathway protein H</fullName>
    </alternativeName>
</protein>
<dbReference type="OrthoDB" id="2313614at2"/>
<sequence>MIVAQGSAPQRQSGVTLIEFAVVLIVLAVMASLAAPHLSRMLDNHRTQAAQQRFTTTLYAGRQHAVLNGVSVVICKSSGGPAAGCGGKKGWDSGWLVFEDPGLSADCVDNNGDGYCHSGGRLLISEGSLPGGVVVAHNHNVRERIRYNPRGASPGYNGRLSFCPSPASDEAARGLVISSSGRVRPANRTEYLPCPAPDP</sequence>
<dbReference type="GO" id="GO:0015628">
    <property type="term" value="P:protein secretion by the type II secretion system"/>
    <property type="evidence" value="ECO:0007669"/>
    <property type="project" value="InterPro"/>
</dbReference>
<name>A0A498C7S8_9GAMM</name>
<dbReference type="InterPro" id="IPR045584">
    <property type="entry name" value="Pilin-like"/>
</dbReference>
<evidence type="ECO:0000259" key="12">
    <source>
        <dbReference type="Pfam" id="PF12019"/>
    </source>
</evidence>
<keyword evidence="6 11" id="KW-0812">Transmembrane</keyword>
<comment type="caution">
    <text evidence="13">The sequence shown here is derived from an EMBL/GenBank/DDBJ whole genome shotgun (WGS) entry which is preliminary data.</text>
</comment>
<keyword evidence="5" id="KW-0997">Cell inner membrane</keyword>
<dbReference type="SUPFAM" id="SSF54523">
    <property type="entry name" value="Pili subunits"/>
    <property type="match status" value="1"/>
</dbReference>
<evidence type="ECO:0000256" key="1">
    <source>
        <dbReference type="ARBA" id="ARBA00004377"/>
    </source>
</evidence>